<keyword evidence="8" id="KW-1185">Reference proteome</keyword>
<keyword evidence="4" id="KW-0904">Protein phosphatase</keyword>
<name>H2YJK1_CIOSA</name>
<feature type="compositionally biased region" description="Acidic residues" evidence="5">
    <location>
        <begin position="54"/>
        <end position="73"/>
    </location>
</feature>
<dbReference type="AlphaFoldDB" id="H2YJK1"/>
<evidence type="ECO:0000256" key="3">
    <source>
        <dbReference type="ARBA" id="ARBA00022801"/>
    </source>
</evidence>
<dbReference type="InterPro" id="IPR000242">
    <property type="entry name" value="PTP_cat"/>
</dbReference>
<reference evidence="7" key="3">
    <citation type="submission" date="2025-09" db="UniProtKB">
        <authorList>
            <consortium name="Ensembl"/>
        </authorList>
    </citation>
    <scope>IDENTIFICATION</scope>
</reference>
<evidence type="ECO:0000256" key="2">
    <source>
        <dbReference type="ARBA" id="ARBA00013064"/>
    </source>
</evidence>
<dbReference type="PANTHER" id="PTHR19134">
    <property type="entry name" value="RECEPTOR-TYPE TYROSINE-PROTEIN PHOSPHATASE"/>
    <property type="match status" value="1"/>
</dbReference>
<evidence type="ECO:0000259" key="6">
    <source>
        <dbReference type="PROSITE" id="PS50055"/>
    </source>
</evidence>
<feature type="compositionally biased region" description="Low complexity" evidence="5">
    <location>
        <begin position="19"/>
        <end position="53"/>
    </location>
</feature>
<proteinExistence type="inferred from homology"/>
<feature type="domain" description="Tyrosine-protein phosphatase" evidence="6">
    <location>
        <begin position="104"/>
        <end position="196"/>
    </location>
</feature>
<reference evidence="8" key="1">
    <citation type="submission" date="2003-08" db="EMBL/GenBank/DDBJ databases">
        <authorList>
            <person name="Birren B."/>
            <person name="Nusbaum C."/>
            <person name="Abebe A."/>
            <person name="Abouelleil A."/>
            <person name="Adekoya E."/>
            <person name="Ait-zahra M."/>
            <person name="Allen N."/>
            <person name="Allen T."/>
            <person name="An P."/>
            <person name="Anderson M."/>
            <person name="Anderson S."/>
            <person name="Arachchi H."/>
            <person name="Armbruster J."/>
            <person name="Bachantsang P."/>
            <person name="Baldwin J."/>
            <person name="Barry A."/>
            <person name="Bayul T."/>
            <person name="Blitshsteyn B."/>
            <person name="Bloom T."/>
            <person name="Blye J."/>
            <person name="Boguslavskiy L."/>
            <person name="Borowsky M."/>
            <person name="Boukhgalter B."/>
            <person name="Brunache A."/>
            <person name="Butler J."/>
            <person name="Calixte N."/>
            <person name="Calvo S."/>
            <person name="Camarata J."/>
            <person name="Campo K."/>
            <person name="Chang J."/>
            <person name="Cheshatsang Y."/>
            <person name="Citroen M."/>
            <person name="Collymore A."/>
            <person name="Considine T."/>
            <person name="Cook A."/>
            <person name="Cooke P."/>
            <person name="Corum B."/>
            <person name="Cuomo C."/>
            <person name="David R."/>
            <person name="Dawoe T."/>
            <person name="Degray S."/>
            <person name="Dodge S."/>
            <person name="Dooley K."/>
            <person name="Dorje P."/>
            <person name="Dorjee K."/>
            <person name="Dorris L."/>
            <person name="Duffey N."/>
            <person name="Dupes A."/>
            <person name="Elkins T."/>
            <person name="Engels R."/>
            <person name="Erickson J."/>
            <person name="Farina A."/>
            <person name="Faro S."/>
            <person name="Ferreira P."/>
            <person name="Fischer H."/>
            <person name="Fitzgerald M."/>
            <person name="Foley K."/>
            <person name="Gage D."/>
            <person name="Galagan J."/>
            <person name="Gearin G."/>
            <person name="Gnerre S."/>
            <person name="Gnirke A."/>
            <person name="Goyette A."/>
            <person name="Graham J."/>
            <person name="Grandbois E."/>
            <person name="Gyaltsen K."/>
            <person name="Hafez N."/>
            <person name="Hagopian D."/>
            <person name="Hagos B."/>
            <person name="Hall J."/>
            <person name="Hatcher B."/>
            <person name="Heller A."/>
            <person name="Higgins H."/>
            <person name="Honan T."/>
            <person name="Horn A."/>
            <person name="Houde N."/>
            <person name="Hughes L."/>
            <person name="Hulme W."/>
            <person name="Husby E."/>
            <person name="Iliev I."/>
            <person name="Jaffe D."/>
            <person name="Jones C."/>
            <person name="Kamal M."/>
            <person name="Kamat A."/>
            <person name="Kamvysselis M."/>
            <person name="Karlsson E."/>
            <person name="Kells C."/>
            <person name="Kieu A."/>
            <person name="Kisner P."/>
            <person name="Kodira C."/>
            <person name="Kulbokas E."/>
            <person name="Labutti K."/>
            <person name="Lama D."/>
            <person name="Landers T."/>
            <person name="Leger J."/>
            <person name="Levine S."/>
            <person name="Lewis D."/>
            <person name="Lewis T."/>
            <person name="Lindblad-toh K."/>
            <person name="Liu X."/>
            <person name="Lokyitsang T."/>
            <person name="Lokyitsang Y."/>
            <person name="Lucien O."/>
            <person name="Lui A."/>
            <person name="Ma L.J."/>
            <person name="Mabbitt R."/>
            <person name="Macdonald J."/>
            <person name="Maclean C."/>
            <person name="Major J."/>
            <person name="Manning J."/>
            <person name="Marabella R."/>
            <person name="Maru K."/>
            <person name="Matthews C."/>
            <person name="Mauceli E."/>
            <person name="Mccarthy M."/>
            <person name="Mcdonough S."/>
            <person name="Mcghee T."/>
            <person name="Meldrim J."/>
            <person name="Meneus L."/>
            <person name="Mesirov J."/>
            <person name="Mihalev A."/>
            <person name="Mihova T."/>
            <person name="Mikkelsen T."/>
            <person name="Mlenga V."/>
            <person name="Moru K."/>
            <person name="Mozes J."/>
            <person name="Mulrain L."/>
            <person name="Munson G."/>
            <person name="Naylor J."/>
            <person name="Newes C."/>
            <person name="Nguyen C."/>
            <person name="Nguyen N."/>
            <person name="Nguyen T."/>
            <person name="Nicol R."/>
            <person name="Nielsen C."/>
            <person name="Nizzari M."/>
            <person name="Norbu C."/>
            <person name="Norbu N."/>
            <person name="O'donnell P."/>
            <person name="Okoawo O."/>
            <person name="O'leary S."/>
            <person name="Omotosho B."/>
            <person name="O'neill K."/>
            <person name="Osman S."/>
            <person name="Parker S."/>
            <person name="Perrin D."/>
            <person name="Phunkhang P."/>
            <person name="Piqani B."/>
            <person name="Purcell S."/>
            <person name="Rachupka T."/>
            <person name="Ramasamy U."/>
            <person name="Rameau R."/>
            <person name="Ray V."/>
            <person name="Raymond C."/>
            <person name="Retta R."/>
            <person name="Richardson S."/>
            <person name="Rise C."/>
            <person name="Rodriguez J."/>
            <person name="Rogers J."/>
            <person name="Rogov P."/>
            <person name="Rutman M."/>
            <person name="Schupbach R."/>
            <person name="Seaman C."/>
            <person name="Settipalli S."/>
            <person name="Sharpe T."/>
            <person name="Sheridan J."/>
            <person name="Sherpa N."/>
            <person name="Shi J."/>
            <person name="Smirnov S."/>
            <person name="Smith C."/>
            <person name="Sougnez C."/>
            <person name="Spencer B."/>
            <person name="Stalker J."/>
            <person name="Stange-thomann N."/>
            <person name="Stavropoulos S."/>
            <person name="Stetson K."/>
            <person name="Stone C."/>
            <person name="Stone S."/>
            <person name="Stubbs M."/>
            <person name="Talamas J."/>
            <person name="Tchuinga P."/>
            <person name="Tenzing P."/>
            <person name="Tesfaye S."/>
            <person name="Theodore J."/>
            <person name="Thoulutsang Y."/>
            <person name="Topham K."/>
            <person name="Towey S."/>
            <person name="Tsamla T."/>
            <person name="Tsomo N."/>
            <person name="Vallee D."/>
            <person name="Vassiliev H."/>
            <person name="Venkataraman V."/>
            <person name="Vinson J."/>
            <person name="Vo A."/>
            <person name="Wade C."/>
            <person name="Wang S."/>
            <person name="Wangchuk T."/>
            <person name="Wangdi T."/>
            <person name="Whittaker C."/>
            <person name="Wilkinson J."/>
            <person name="Wu Y."/>
            <person name="Wyman D."/>
            <person name="Yadav S."/>
            <person name="Yang S."/>
            <person name="Yang X."/>
            <person name="Yeager S."/>
            <person name="Yee E."/>
            <person name="Young G."/>
            <person name="Zainoun J."/>
            <person name="Zembeck L."/>
            <person name="Zimmer A."/>
            <person name="Zody M."/>
            <person name="Lander E."/>
        </authorList>
    </citation>
    <scope>NUCLEOTIDE SEQUENCE [LARGE SCALE GENOMIC DNA]</scope>
</reference>
<evidence type="ECO:0000313" key="7">
    <source>
        <dbReference type="Ensembl" id="ENSCSAVP00000005500.1"/>
    </source>
</evidence>
<dbReference type="PRINTS" id="PR00700">
    <property type="entry name" value="PRTYPHPHTASE"/>
</dbReference>
<evidence type="ECO:0000256" key="5">
    <source>
        <dbReference type="SAM" id="MobiDB-lite"/>
    </source>
</evidence>
<dbReference type="EC" id="3.1.3.48" evidence="2"/>
<keyword evidence="3" id="KW-0378">Hydrolase</keyword>
<dbReference type="PANTHER" id="PTHR19134:SF527">
    <property type="entry name" value="TYROSINE-PROTEIN PHOSPHATASE NON-RECEPTOR TYPE 7"/>
    <property type="match status" value="1"/>
</dbReference>
<dbReference type="OMA" id="DETHYNM"/>
<evidence type="ECO:0000256" key="4">
    <source>
        <dbReference type="ARBA" id="ARBA00022912"/>
    </source>
</evidence>
<feature type="region of interest" description="Disordered" evidence="5">
    <location>
        <begin position="1"/>
        <end position="81"/>
    </location>
</feature>
<dbReference type="InterPro" id="IPR029021">
    <property type="entry name" value="Prot-tyrosine_phosphatase-like"/>
</dbReference>
<dbReference type="GO" id="GO:0004725">
    <property type="term" value="F:protein tyrosine phosphatase activity"/>
    <property type="evidence" value="ECO:0007669"/>
    <property type="project" value="UniProtKB-EC"/>
</dbReference>
<dbReference type="GeneTree" id="ENSGT00940000165633"/>
<dbReference type="eggNOG" id="KOG4228">
    <property type="taxonomic scope" value="Eukaryota"/>
</dbReference>
<reference evidence="7" key="2">
    <citation type="submission" date="2025-08" db="UniProtKB">
        <authorList>
            <consortium name="Ensembl"/>
        </authorList>
    </citation>
    <scope>IDENTIFICATION</scope>
</reference>
<dbReference type="HOGENOM" id="CLU_1392990_0_0_1"/>
<dbReference type="Pfam" id="PF00102">
    <property type="entry name" value="Y_phosphatase"/>
    <property type="match status" value="1"/>
</dbReference>
<dbReference type="Ensembl" id="ENSCSAVT00000005573.1">
    <property type="protein sequence ID" value="ENSCSAVP00000005500.1"/>
    <property type="gene ID" value="ENSCSAVG00000003290.1"/>
</dbReference>
<sequence>MLRTLARLRGKRRKKGKAGDSNSNDLDASADNESISRNSSKNSMSDLAGCDDAASVDDVIDPVPSDEEKEDEEQPKVVKPDTEIRVDDLYDVYNTKHADEDRLFRAEFQSMPAYVASLNPVADYAKLPQNKDKNRYKNVITCDDSRVKLSPIEGDVYSDYINSSFIDGYDIERKFIAAQGPKENTSEDFWRMIWEY</sequence>
<dbReference type="InterPro" id="IPR050348">
    <property type="entry name" value="Protein-Tyr_Phosphatase"/>
</dbReference>
<dbReference type="STRING" id="51511.ENSCSAVP00000005500"/>
<organism evidence="7 8">
    <name type="scientific">Ciona savignyi</name>
    <name type="common">Pacific transparent sea squirt</name>
    <dbReference type="NCBI Taxonomy" id="51511"/>
    <lineage>
        <taxon>Eukaryota</taxon>
        <taxon>Metazoa</taxon>
        <taxon>Chordata</taxon>
        <taxon>Tunicata</taxon>
        <taxon>Ascidiacea</taxon>
        <taxon>Phlebobranchia</taxon>
        <taxon>Cionidae</taxon>
        <taxon>Ciona</taxon>
    </lineage>
</organism>
<evidence type="ECO:0000256" key="1">
    <source>
        <dbReference type="ARBA" id="ARBA00009580"/>
    </source>
</evidence>
<dbReference type="PROSITE" id="PS50055">
    <property type="entry name" value="TYR_PHOSPHATASE_PTP"/>
    <property type="match status" value="1"/>
</dbReference>
<dbReference type="SUPFAM" id="SSF52799">
    <property type="entry name" value="(Phosphotyrosine protein) phosphatases II"/>
    <property type="match status" value="1"/>
</dbReference>
<feature type="compositionally biased region" description="Basic residues" evidence="5">
    <location>
        <begin position="1"/>
        <end position="16"/>
    </location>
</feature>
<comment type="similarity">
    <text evidence="1">Belongs to the protein-tyrosine phosphatase family.</text>
</comment>
<protein>
    <recommendedName>
        <fullName evidence="2">protein-tyrosine-phosphatase</fullName>
        <ecNumber evidence="2">3.1.3.48</ecNumber>
    </recommendedName>
</protein>
<accession>H2YJK1</accession>
<dbReference type="Gene3D" id="3.90.190.10">
    <property type="entry name" value="Protein tyrosine phosphatase superfamily"/>
    <property type="match status" value="1"/>
</dbReference>
<dbReference type="Proteomes" id="UP000007875">
    <property type="component" value="Unassembled WGS sequence"/>
</dbReference>
<dbReference type="InParanoid" id="H2YJK1"/>
<evidence type="ECO:0000313" key="8">
    <source>
        <dbReference type="Proteomes" id="UP000007875"/>
    </source>
</evidence>